<comment type="similarity">
    <text evidence="1">Belongs to the TRAFAC class TrmE-Era-EngA-EngB-Septin-like GTPase superfamily. Septin GTPase family.</text>
</comment>
<keyword evidence="4" id="KW-1185">Reference proteome</keyword>
<dbReference type="GO" id="GO:0005525">
    <property type="term" value="F:GTP binding"/>
    <property type="evidence" value="ECO:0007669"/>
    <property type="project" value="UniProtKB-KW"/>
</dbReference>
<dbReference type="HOGENOM" id="CLU_017718_8_0_1"/>
<keyword evidence="1" id="KW-0342">GTP-binding</keyword>
<dbReference type="Proteomes" id="UP000011081">
    <property type="component" value="Unassembled WGS sequence"/>
</dbReference>
<evidence type="ECO:0000259" key="2">
    <source>
        <dbReference type="PROSITE" id="PS51719"/>
    </source>
</evidence>
<evidence type="ECO:0000313" key="3">
    <source>
        <dbReference type="EMBL" id="ELA48247.1"/>
    </source>
</evidence>
<dbReference type="EMBL" id="GL877406">
    <property type="protein sequence ID" value="ELA48247.1"/>
    <property type="molecule type" value="Genomic_DNA"/>
</dbReference>
<dbReference type="OrthoDB" id="416553at2759"/>
<dbReference type="AlphaFoldDB" id="L2GY10"/>
<dbReference type="VEuPathDB" id="MicrosporidiaDB:VCUG_00288"/>
<dbReference type="InParanoid" id="L2GY10"/>
<evidence type="ECO:0000256" key="1">
    <source>
        <dbReference type="RuleBase" id="RU004560"/>
    </source>
</evidence>
<dbReference type="Gene3D" id="3.40.50.300">
    <property type="entry name" value="P-loop containing nucleotide triphosphate hydrolases"/>
    <property type="match status" value="1"/>
</dbReference>
<dbReference type="OMA" id="ACMNAQL"/>
<dbReference type="InterPro" id="IPR030379">
    <property type="entry name" value="G_SEPTIN_dom"/>
</dbReference>
<protein>
    <recommendedName>
        <fullName evidence="2">Septin-type G domain-containing protein</fullName>
    </recommendedName>
</protein>
<dbReference type="GeneID" id="19878177"/>
<dbReference type="FunCoup" id="L2GY10">
    <property type="interactions" value="58"/>
</dbReference>
<gene>
    <name evidence="3" type="ORF">VCUG_00288</name>
</gene>
<dbReference type="PROSITE" id="PS51719">
    <property type="entry name" value="G_SEPTIN"/>
    <property type="match status" value="1"/>
</dbReference>
<dbReference type="PANTHER" id="PTHR18884">
    <property type="entry name" value="SEPTIN"/>
    <property type="match status" value="1"/>
</dbReference>
<dbReference type="RefSeq" id="XP_008073307.1">
    <property type="nucleotide sequence ID" value="XM_008075116.1"/>
</dbReference>
<proteinExistence type="inferred from homology"/>
<reference evidence="4" key="1">
    <citation type="submission" date="2011-03" db="EMBL/GenBank/DDBJ databases">
        <title>The genome sequence of Vavraia culicis strain floridensis.</title>
        <authorList>
            <consortium name="The Broad Institute Genome Sequencing Platform"/>
            <person name="Cuomo C."/>
            <person name="Becnel J."/>
            <person name="Sanscrainte N."/>
            <person name="Young S.K."/>
            <person name="Zeng Q."/>
            <person name="Gargeya S."/>
            <person name="Fitzgerald M."/>
            <person name="Haas B."/>
            <person name="Abouelleil A."/>
            <person name="Alvarado L."/>
            <person name="Arachchi H.M."/>
            <person name="Berlin A."/>
            <person name="Chapman S.B."/>
            <person name="Gearin G."/>
            <person name="Goldberg J."/>
            <person name="Griggs A."/>
            <person name="Gujja S."/>
            <person name="Hansen M."/>
            <person name="Heiman D."/>
            <person name="Howarth C."/>
            <person name="Larimer J."/>
            <person name="Lui A."/>
            <person name="MacDonald P.J.P."/>
            <person name="McCowen C."/>
            <person name="Montmayeur A."/>
            <person name="Murphy C."/>
            <person name="Neiman D."/>
            <person name="Pearson M."/>
            <person name="Priest M."/>
            <person name="Roberts A."/>
            <person name="Saif S."/>
            <person name="Shea T."/>
            <person name="Sisk P."/>
            <person name="Stolte C."/>
            <person name="Sykes S."/>
            <person name="Wortman J."/>
            <person name="Nusbaum C."/>
            <person name="Birren B."/>
        </authorList>
    </citation>
    <scope>NUCLEOTIDE SEQUENCE [LARGE SCALE GENOMIC DNA]</scope>
    <source>
        <strain evidence="4">floridensis</strain>
    </source>
</reference>
<name>L2GY10_VAVCU</name>
<evidence type="ECO:0000313" key="4">
    <source>
        <dbReference type="Proteomes" id="UP000011081"/>
    </source>
</evidence>
<accession>L2GY10</accession>
<organism evidence="3 4">
    <name type="scientific">Vavraia culicis (isolate floridensis)</name>
    <name type="common">Microsporidian parasite</name>
    <dbReference type="NCBI Taxonomy" id="948595"/>
    <lineage>
        <taxon>Eukaryota</taxon>
        <taxon>Fungi</taxon>
        <taxon>Fungi incertae sedis</taxon>
        <taxon>Microsporidia</taxon>
        <taxon>Pleistophoridae</taxon>
        <taxon>Vavraia</taxon>
    </lineage>
</organism>
<feature type="domain" description="Septin-type G" evidence="2">
    <location>
        <begin position="127"/>
        <end position="279"/>
    </location>
</feature>
<dbReference type="SUPFAM" id="SSF52540">
    <property type="entry name" value="P-loop containing nucleoside triphosphate hydrolases"/>
    <property type="match status" value="1"/>
</dbReference>
<sequence length="330" mass="37857">MLNSTPLIKENVGEVLTSETVGFSRIPEQARKMSVEKGFSLNILVLGRRGSGTRTLINNLFLSPILSNDRPNALTTTCAQVTENGVCLNVRISTCHELDEDNMIKFIKSTNFNYFEAQEGLMEDTGDLRVHVCLFVLPTDTLLPDELRLMGNIGQYTNLIPVIGKADAYMQDELVERKARIMEQLNENDVKMFMPEELDGENNTATLPMAVTASESLFKINGQTKRGRLYKWGFVDVNDTTCNDFLYLRKMLIGTHLEEIKRSFETKFYEEFRIEQLRIEEKKLMIMKYRGEKLLEAFEEWKNSNGKCDKLTVVKTPDNENIKEITIHDE</sequence>
<keyword evidence="1" id="KW-0547">Nucleotide-binding</keyword>
<dbReference type="STRING" id="948595.L2GY10"/>
<dbReference type="Pfam" id="PF00735">
    <property type="entry name" value="Septin"/>
    <property type="match status" value="1"/>
</dbReference>
<dbReference type="InterPro" id="IPR027417">
    <property type="entry name" value="P-loop_NTPase"/>
</dbReference>